<dbReference type="Pfam" id="PF09335">
    <property type="entry name" value="VTT_dom"/>
    <property type="match status" value="1"/>
</dbReference>
<keyword evidence="5" id="KW-1185">Reference proteome</keyword>
<organism evidence="4 5">
    <name type="scientific">Desulfosporosinus metallidurans</name>
    <dbReference type="NCBI Taxonomy" id="1888891"/>
    <lineage>
        <taxon>Bacteria</taxon>
        <taxon>Bacillati</taxon>
        <taxon>Bacillota</taxon>
        <taxon>Clostridia</taxon>
        <taxon>Eubacteriales</taxon>
        <taxon>Desulfitobacteriaceae</taxon>
        <taxon>Desulfosporosinus</taxon>
    </lineage>
</organism>
<proteinExistence type="inferred from homology"/>
<keyword evidence="2" id="KW-1133">Transmembrane helix</keyword>
<keyword evidence="2" id="KW-0812">Transmembrane</keyword>
<evidence type="ECO:0000313" key="5">
    <source>
        <dbReference type="Proteomes" id="UP000186102"/>
    </source>
</evidence>
<dbReference type="Proteomes" id="UP000186102">
    <property type="component" value="Unassembled WGS sequence"/>
</dbReference>
<evidence type="ECO:0000256" key="1">
    <source>
        <dbReference type="ARBA" id="ARBA00010792"/>
    </source>
</evidence>
<evidence type="ECO:0000313" key="4">
    <source>
        <dbReference type="EMBL" id="OLN33686.1"/>
    </source>
</evidence>
<dbReference type="OrthoDB" id="9782291at2"/>
<dbReference type="STRING" id="1888891.DSOL_0396"/>
<comment type="caution">
    <text evidence="4">The sequence shown here is derived from an EMBL/GenBank/DDBJ whole genome shotgun (WGS) entry which is preliminary data.</text>
</comment>
<protein>
    <submittedName>
        <fullName evidence="4">Alkaline phosphatase like protein</fullName>
    </submittedName>
</protein>
<dbReference type="GO" id="GO:0005886">
    <property type="term" value="C:plasma membrane"/>
    <property type="evidence" value="ECO:0007669"/>
    <property type="project" value="TreeGrafter"/>
</dbReference>
<accession>A0A1Q8R256</accession>
<dbReference type="PANTHER" id="PTHR42709:SF9">
    <property type="entry name" value="ALKALINE PHOSPHATASE LIKE PROTEIN"/>
    <property type="match status" value="1"/>
</dbReference>
<gene>
    <name evidence="4" type="ORF">DSOL_0396</name>
</gene>
<feature type="transmembrane region" description="Helical" evidence="2">
    <location>
        <begin position="12"/>
        <end position="33"/>
    </location>
</feature>
<dbReference type="AlphaFoldDB" id="A0A1Q8R256"/>
<dbReference type="InterPro" id="IPR032816">
    <property type="entry name" value="VTT_dom"/>
</dbReference>
<comment type="similarity">
    <text evidence="1">Belongs to the DedA family.</text>
</comment>
<evidence type="ECO:0000256" key="2">
    <source>
        <dbReference type="SAM" id="Phobius"/>
    </source>
</evidence>
<name>A0A1Q8R256_9FIRM</name>
<feature type="transmembrane region" description="Helical" evidence="2">
    <location>
        <begin position="139"/>
        <end position="163"/>
    </location>
</feature>
<dbReference type="InterPro" id="IPR051311">
    <property type="entry name" value="DedA_domain"/>
</dbReference>
<dbReference type="EMBL" id="MLBF01000002">
    <property type="protein sequence ID" value="OLN33686.1"/>
    <property type="molecule type" value="Genomic_DNA"/>
</dbReference>
<keyword evidence="2" id="KW-0472">Membrane</keyword>
<sequence>MHGLEHYVTELIYHYRYWGILLLLTGGMIGIPVPDEFLMTFCGFQTSLGHMNFGKTLFFATFGSFLGMNLSYWIGRRLGIPFLHRVAPYLHFNEKKIARAEHWFQRFGDRLIVIGYFFPGFRHFTAYFSGMSRLNYGRYAALAAMGAFLWAITFITLGRILGVHWQKITLVLHRYLVRGGIVLAIVVFLIYLYSVKRGRANLEDK</sequence>
<feature type="transmembrane region" description="Helical" evidence="2">
    <location>
        <begin position="175"/>
        <end position="195"/>
    </location>
</feature>
<dbReference type="RefSeq" id="WP_075363211.1">
    <property type="nucleotide sequence ID" value="NZ_MLBF01000002.1"/>
</dbReference>
<feature type="domain" description="VTT" evidence="3">
    <location>
        <begin position="33"/>
        <end position="159"/>
    </location>
</feature>
<evidence type="ECO:0000259" key="3">
    <source>
        <dbReference type="Pfam" id="PF09335"/>
    </source>
</evidence>
<reference evidence="4 5" key="1">
    <citation type="submission" date="2016-09" db="EMBL/GenBank/DDBJ databases">
        <title>Complete genome of Desulfosporosinus sp. OL.</title>
        <authorList>
            <person name="Mardanov A."/>
            <person name="Beletsky A."/>
            <person name="Panova A."/>
            <person name="Karnachuk O."/>
            <person name="Ravin N."/>
        </authorList>
    </citation>
    <scope>NUCLEOTIDE SEQUENCE [LARGE SCALE GENOMIC DNA]</scope>
    <source>
        <strain evidence="4 5">OL</strain>
    </source>
</reference>
<feature type="transmembrane region" description="Helical" evidence="2">
    <location>
        <begin position="53"/>
        <end position="75"/>
    </location>
</feature>
<dbReference type="PANTHER" id="PTHR42709">
    <property type="entry name" value="ALKALINE PHOSPHATASE LIKE PROTEIN"/>
    <property type="match status" value="1"/>
</dbReference>